<reference evidence="11" key="1">
    <citation type="journal article" date="2021" name="Proc. Natl. Acad. Sci. U.S.A.">
        <title>A Catalog of Tens of Thousands of Viruses from Human Metagenomes Reveals Hidden Associations with Chronic Diseases.</title>
        <authorList>
            <person name="Tisza M.J."/>
            <person name="Buck C.B."/>
        </authorList>
    </citation>
    <scope>NUCLEOTIDE SEQUENCE</scope>
    <source>
        <strain evidence="11">CtMOb8</strain>
    </source>
</reference>
<keyword evidence="4 7" id="KW-0949">S-adenosyl-L-methionine</keyword>
<dbReference type="GO" id="GO:0099018">
    <property type="term" value="P:symbiont-mediated evasion of host restriction-modification system"/>
    <property type="evidence" value="ECO:0007669"/>
    <property type="project" value="UniProtKB-KW"/>
</dbReference>
<accession>A0A8S5PZD8</accession>
<dbReference type="EMBL" id="BK015544">
    <property type="protein sequence ID" value="DAE12120.1"/>
    <property type="molecule type" value="Genomic_DNA"/>
</dbReference>
<feature type="active site" evidence="7">
    <location>
        <position position="211"/>
    </location>
</feature>
<keyword evidence="2" id="KW-1090">Inhibition of host innate immune response by virus</keyword>
<evidence type="ECO:0000256" key="6">
    <source>
        <dbReference type="ARBA" id="ARBA00033479"/>
    </source>
</evidence>
<dbReference type="Gene3D" id="3.90.120.10">
    <property type="entry name" value="DNA Methylase, subunit A, domain 2"/>
    <property type="match status" value="1"/>
</dbReference>
<evidence type="ECO:0000256" key="10">
    <source>
        <dbReference type="SAM" id="MobiDB-lite"/>
    </source>
</evidence>
<evidence type="ECO:0000256" key="3">
    <source>
        <dbReference type="ARBA" id="ARBA00022679"/>
    </source>
</evidence>
<dbReference type="Gene3D" id="3.40.50.150">
    <property type="entry name" value="Vaccinia Virus protein VP39"/>
    <property type="match status" value="1"/>
</dbReference>
<dbReference type="InterPro" id="IPR050750">
    <property type="entry name" value="C5-MTase"/>
</dbReference>
<evidence type="ECO:0000313" key="11">
    <source>
        <dbReference type="EMBL" id="DAE12120.1"/>
    </source>
</evidence>
<dbReference type="InterPro" id="IPR001525">
    <property type="entry name" value="C5_MeTfrase"/>
</dbReference>
<dbReference type="NCBIfam" id="TIGR00675">
    <property type="entry name" value="dcm"/>
    <property type="match status" value="1"/>
</dbReference>
<organism evidence="11">
    <name type="scientific">Siphoviridae sp. ctMOb8</name>
    <dbReference type="NCBI Taxonomy" id="2825460"/>
    <lineage>
        <taxon>Viruses</taxon>
        <taxon>Duplodnaviria</taxon>
        <taxon>Heunggongvirae</taxon>
        <taxon>Uroviricota</taxon>
        <taxon>Caudoviricetes</taxon>
    </lineage>
</organism>
<evidence type="ECO:0000256" key="2">
    <source>
        <dbReference type="ARBA" id="ARBA00022632"/>
    </source>
</evidence>
<keyword evidence="6" id="KW-1258">Restriction-modification system evasion by virus</keyword>
<keyword evidence="3 7" id="KW-0808">Transferase</keyword>
<sequence length="462" mass="52945">MITKLNFTDRTIKSYAIRKLTPKECFRLMGVRDNVIGMMQSSNAQAAERLPDWKGKGKPEDMAISASQQYKQAGNSIVVDVLAHIYEQLFYPKPNQCKFKQLSLFTDTGDYLPDMPNNFANSGKEKIFLTTFSGYDSQLMAADVLKSWHPDFRWTCVGWSDIDKYACQMHNLVFPQFADCALGDITKIDWHKVKCSLEGREVDLFTYSSPCQDISQAGKQMGLKEGSDTRSALLWHVAKAVEVLRPKYLLQENVAALVSQKFMPDFQKWLDKLSSLGYVSRWARLNAKNYGVPQNRDRVFCLSMRKDVAFDYQFPEPFDLKTRLEDVLEEEVADRYFLKDDAVSKFLKANDSDNALFLQFDLPPTHEAAMFLKTWLTLWMQAADGWKMTSTSLQLALYSAKQKMELSYSVFMDKGVAALGDEFQRLFKENMERKKDGDKGQIPTTSNSGGYHLHHSSWCEQP</sequence>
<dbReference type="PROSITE" id="PS51679">
    <property type="entry name" value="SAM_MT_C5"/>
    <property type="match status" value="1"/>
</dbReference>
<evidence type="ECO:0000256" key="5">
    <source>
        <dbReference type="ARBA" id="ARBA00023280"/>
    </source>
</evidence>
<dbReference type="InterPro" id="IPR018117">
    <property type="entry name" value="C5_DNA_meth_AS"/>
</dbReference>
<dbReference type="GO" id="GO:0052170">
    <property type="term" value="P:symbiont-mediated suppression of host innate immune response"/>
    <property type="evidence" value="ECO:0007669"/>
    <property type="project" value="UniProtKB-KW"/>
</dbReference>
<evidence type="ECO:0000256" key="4">
    <source>
        <dbReference type="ARBA" id="ARBA00022691"/>
    </source>
</evidence>
<dbReference type="EC" id="2.1.1.37" evidence="9"/>
<dbReference type="InterPro" id="IPR029063">
    <property type="entry name" value="SAM-dependent_MTases_sf"/>
</dbReference>
<comment type="similarity">
    <text evidence="7 8">Belongs to the class I-like SAM-binding methyltransferase superfamily. C5-methyltransferase family.</text>
</comment>
<protein>
    <recommendedName>
        <fullName evidence="9">Cytosine-specific methyltransferase</fullName>
        <ecNumber evidence="9">2.1.1.37</ecNumber>
    </recommendedName>
</protein>
<dbReference type="PANTHER" id="PTHR46098:SF1">
    <property type="entry name" value="TRNA (CYTOSINE(38)-C(5))-METHYLTRANSFERASE"/>
    <property type="match status" value="1"/>
</dbReference>
<dbReference type="PRINTS" id="PR00105">
    <property type="entry name" value="C5METTRFRASE"/>
</dbReference>
<evidence type="ECO:0000256" key="7">
    <source>
        <dbReference type="PROSITE-ProRule" id="PRU01016"/>
    </source>
</evidence>
<dbReference type="GO" id="GO:0003886">
    <property type="term" value="F:DNA (cytosine-5-)-methyltransferase activity"/>
    <property type="evidence" value="ECO:0007669"/>
    <property type="project" value="UniProtKB-EC"/>
</dbReference>
<dbReference type="PROSITE" id="PS00094">
    <property type="entry name" value="C5_MTASE_1"/>
    <property type="match status" value="1"/>
</dbReference>
<keyword evidence="5" id="KW-0899">Viral immunoevasion</keyword>
<keyword evidence="1 7" id="KW-0489">Methyltransferase</keyword>
<dbReference type="InterPro" id="IPR031303">
    <property type="entry name" value="C5_meth_CS"/>
</dbReference>
<comment type="catalytic activity">
    <reaction evidence="9">
        <text>a 2'-deoxycytidine in DNA + S-adenosyl-L-methionine = a 5-methyl-2'-deoxycytidine in DNA + S-adenosyl-L-homocysteine + H(+)</text>
        <dbReference type="Rhea" id="RHEA:13681"/>
        <dbReference type="Rhea" id="RHEA-COMP:11369"/>
        <dbReference type="Rhea" id="RHEA-COMP:11370"/>
        <dbReference type="ChEBI" id="CHEBI:15378"/>
        <dbReference type="ChEBI" id="CHEBI:57856"/>
        <dbReference type="ChEBI" id="CHEBI:59789"/>
        <dbReference type="ChEBI" id="CHEBI:85452"/>
        <dbReference type="ChEBI" id="CHEBI:85454"/>
        <dbReference type="EC" id="2.1.1.37"/>
    </reaction>
</comment>
<dbReference type="SUPFAM" id="SSF53335">
    <property type="entry name" value="S-adenosyl-L-methionine-dependent methyltransferases"/>
    <property type="match status" value="2"/>
</dbReference>
<dbReference type="GO" id="GO:0032259">
    <property type="term" value="P:methylation"/>
    <property type="evidence" value="ECO:0007669"/>
    <property type="project" value="UniProtKB-KW"/>
</dbReference>
<evidence type="ECO:0000256" key="8">
    <source>
        <dbReference type="RuleBase" id="RU000416"/>
    </source>
</evidence>
<dbReference type="PANTHER" id="PTHR46098">
    <property type="entry name" value="TRNA (CYTOSINE(38)-C(5))-METHYLTRANSFERASE"/>
    <property type="match status" value="1"/>
</dbReference>
<feature type="region of interest" description="Disordered" evidence="10">
    <location>
        <begin position="433"/>
        <end position="462"/>
    </location>
</feature>
<proteinExistence type="inferred from homology"/>
<name>A0A8S5PZD8_9CAUD</name>
<evidence type="ECO:0000256" key="9">
    <source>
        <dbReference type="RuleBase" id="RU000417"/>
    </source>
</evidence>
<dbReference type="Pfam" id="PF00145">
    <property type="entry name" value="DNA_methylase"/>
    <property type="match status" value="2"/>
</dbReference>
<keyword evidence="2" id="KW-0945">Host-virus interaction</keyword>
<evidence type="ECO:0000256" key="1">
    <source>
        <dbReference type="ARBA" id="ARBA00022603"/>
    </source>
</evidence>
<dbReference type="PROSITE" id="PS00095">
    <property type="entry name" value="C5_MTASE_2"/>
    <property type="match status" value="1"/>
</dbReference>